<gene>
    <name evidence="3" type="ORF">J2T60_002345</name>
</gene>
<dbReference type="Gene3D" id="3.30.450.40">
    <property type="match status" value="1"/>
</dbReference>
<dbReference type="PANTHER" id="PTHR33121">
    <property type="entry name" value="CYCLIC DI-GMP PHOSPHODIESTERASE PDEF"/>
    <property type="match status" value="1"/>
</dbReference>
<dbReference type="PROSITE" id="PS50887">
    <property type="entry name" value="GGDEF"/>
    <property type="match status" value="1"/>
</dbReference>
<dbReference type="SUPFAM" id="SSF141868">
    <property type="entry name" value="EAL domain-like"/>
    <property type="match status" value="1"/>
</dbReference>
<dbReference type="Gene3D" id="3.30.70.270">
    <property type="match status" value="1"/>
</dbReference>
<feature type="domain" description="GGDEF" evidence="2">
    <location>
        <begin position="205"/>
        <end position="338"/>
    </location>
</feature>
<dbReference type="InterPro" id="IPR003018">
    <property type="entry name" value="GAF"/>
</dbReference>
<dbReference type="InterPro" id="IPR043128">
    <property type="entry name" value="Rev_trsase/Diguanyl_cyclase"/>
</dbReference>
<dbReference type="InterPro" id="IPR050706">
    <property type="entry name" value="Cyclic-di-GMP_PDE-like"/>
</dbReference>
<sequence length="599" mass="66473">MPASQLHSYKEQDRLAALHSLNLLEPEQDDRFDVYPRILSKAMRAPIAFVGFMDADRQVLTSCLGLGSRETPREETFCTHVLDEGFMVIPDATQDSVFANKPAVVGDEHIRFYAGSVIKDPNGYPVGTLCALDREPRGISKDEEALLRDLTELLEADLFWQKKLKSAKQDLLENTFHDPVTGMARDALCHKSISSLVEDAKDSGSRVAVATVHFPRYDELVGTYGQEIADSAARELAQRAREVTSPDGVLARPESDRFVLAQPGLATPETGVDWAYRLHNSISAPVHVEDGRRDVKASMGIAIAPDDGQDSEQLLRCARLAMRIRSGPGLQFYAAQSDKHIRRRDRVSRHRATALEDDLLELHYQPIYDGKTGRVVTFEALARWNDAELGFISPGEFIPLAEKDSTLSRVLTRWVLERAIKDAEYWNRNADEPVKVNVNIAGPEFCQDDFLQLVENALRFSHLNREFLVLEITEETIIEDIDGAIESIGKLRAAGINVVLDDFGTGYSSLNYLRKLPLDGLKIDRSFVEDLPEDRASSDVAAAIAGIGKALDMRVVAEGVETEAQKALLCDLGCDSLQGFLFSKAVPVSQVSSLFKSTW</sequence>
<dbReference type="InterPro" id="IPR029787">
    <property type="entry name" value="Nucleotide_cyclase"/>
</dbReference>
<dbReference type="EMBL" id="JALJYF010000002">
    <property type="protein sequence ID" value="MCP1728345.1"/>
    <property type="molecule type" value="Genomic_DNA"/>
</dbReference>
<dbReference type="InterPro" id="IPR029016">
    <property type="entry name" value="GAF-like_dom_sf"/>
</dbReference>
<dbReference type="Pfam" id="PF00990">
    <property type="entry name" value="GGDEF"/>
    <property type="match status" value="1"/>
</dbReference>
<organism evidence="3 4">
    <name type="scientific">Natronospira proteinivora</name>
    <dbReference type="NCBI Taxonomy" id="1807133"/>
    <lineage>
        <taxon>Bacteria</taxon>
        <taxon>Pseudomonadati</taxon>
        <taxon>Pseudomonadota</taxon>
        <taxon>Gammaproteobacteria</taxon>
        <taxon>Natronospirales</taxon>
        <taxon>Natronospiraceae</taxon>
        <taxon>Natronospira</taxon>
    </lineage>
</organism>
<keyword evidence="4" id="KW-1185">Reference proteome</keyword>
<dbReference type="InterPro" id="IPR001633">
    <property type="entry name" value="EAL_dom"/>
</dbReference>
<dbReference type="PROSITE" id="PS50883">
    <property type="entry name" value="EAL"/>
    <property type="match status" value="1"/>
</dbReference>
<dbReference type="InterPro" id="IPR000160">
    <property type="entry name" value="GGDEF_dom"/>
</dbReference>
<dbReference type="Pfam" id="PF01590">
    <property type="entry name" value="GAF"/>
    <property type="match status" value="1"/>
</dbReference>
<dbReference type="CDD" id="cd01949">
    <property type="entry name" value="GGDEF"/>
    <property type="match status" value="1"/>
</dbReference>
<evidence type="ECO:0000313" key="4">
    <source>
        <dbReference type="Proteomes" id="UP001523550"/>
    </source>
</evidence>
<dbReference type="SUPFAM" id="SSF55073">
    <property type="entry name" value="Nucleotide cyclase"/>
    <property type="match status" value="1"/>
</dbReference>
<dbReference type="RefSeq" id="WP_253450293.1">
    <property type="nucleotide sequence ID" value="NZ_JALJYF010000002.1"/>
</dbReference>
<dbReference type="PANTHER" id="PTHR33121:SF70">
    <property type="entry name" value="SIGNALING PROTEIN YKOW"/>
    <property type="match status" value="1"/>
</dbReference>
<dbReference type="Pfam" id="PF00563">
    <property type="entry name" value="EAL"/>
    <property type="match status" value="1"/>
</dbReference>
<feature type="domain" description="EAL" evidence="1">
    <location>
        <begin position="344"/>
        <end position="599"/>
    </location>
</feature>
<evidence type="ECO:0000259" key="2">
    <source>
        <dbReference type="PROSITE" id="PS50887"/>
    </source>
</evidence>
<accession>A0ABT1GAJ0</accession>
<dbReference type="Proteomes" id="UP001523550">
    <property type="component" value="Unassembled WGS sequence"/>
</dbReference>
<dbReference type="SUPFAM" id="SSF55781">
    <property type="entry name" value="GAF domain-like"/>
    <property type="match status" value="1"/>
</dbReference>
<dbReference type="CDD" id="cd01948">
    <property type="entry name" value="EAL"/>
    <property type="match status" value="1"/>
</dbReference>
<protein>
    <submittedName>
        <fullName evidence="3">Diguanylate cyclase (GGDEF)-like protein</fullName>
    </submittedName>
</protein>
<reference evidence="3 4" key="1">
    <citation type="submission" date="2022-03" db="EMBL/GenBank/DDBJ databases">
        <title>Genomic Encyclopedia of Type Strains, Phase III (KMG-III): the genomes of soil and plant-associated and newly described type strains.</title>
        <authorList>
            <person name="Whitman W."/>
        </authorList>
    </citation>
    <scope>NUCLEOTIDE SEQUENCE [LARGE SCALE GENOMIC DNA]</scope>
    <source>
        <strain evidence="3 4">BSker1</strain>
    </source>
</reference>
<dbReference type="Gene3D" id="3.20.20.450">
    <property type="entry name" value="EAL domain"/>
    <property type="match status" value="1"/>
</dbReference>
<dbReference type="SMART" id="SM00267">
    <property type="entry name" value="GGDEF"/>
    <property type="match status" value="1"/>
</dbReference>
<evidence type="ECO:0000313" key="3">
    <source>
        <dbReference type="EMBL" id="MCP1728345.1"/>
    </source>
</evidence>
<dbReference type="SMART" id="SM00052">
    <property type="entry name" value="EAL"/>
    <property type="match status" value="1"/>
</dbReference>
<proteinExistence type="predicted"/>
<evidence type="ECO:0000259" key="1">
    <source>
        <dbReference type="PROSITE" id="PS50883"/>
    </source>
</evidence>
<comment type="caution">
    <text evidence="3">The sequence shown here is derived from an EMBL/GenBank/DDBJ whole genome shotgun (WGS) entry which is preliminary data.</text>
</comment>
<name>A0ABT1GAJ0_9GAMM</name>
<dbReference type="InterPro" id="IPR035919">
    <property type="entry name" value="EAL_sf"/>
</dbReference>